<feature type="transmembrane region" description="Helical" evidence="1">
    <location>
        <begin position="21"/>
        <end position="42"/>
    </location>
</feature>
<evidence type="ECO:0000313" key="3">
    <source>
        <dbReference type="Proteomes" id="UP000595437"/>
    </source>
</evidence>
<dbReference type="AlphaFoldDB" id="A0A7T8KLY1"/>
<dbReference type="Proteomes" id="UP000595437">
    <property type="component" value="Chromosome 2"/>
</dbReference>
<gene>
    <name evidence="2" type="ORF">FKW44_003470</name>
</gene>
<reference evidence="3" key="1">
    <citation type="submission" date="2021-01" db="EMBL/GenBank/DDBJ databases">
        <title>Caligus Genome Assembly.</title>
        <authorList>
            <person name="Gallardo-Escarate C."/>
        </authorList>
    </citation>
    <scope>NUCLEOTIDE SEQUENCE [LARGE SCALE GENOMIC DNA]</scope>
</reference>
<sequence>MFLLRGLLQILEMRIKVVMMIIIITTTIIRNIIGILTHLISYSKYYPYHKLLCFSHTRATSRRFGPDSKPQS</sequence>
<proteinExistence type="predicted"/>
<keyword evidence="3" id="KW-1185">Reference proteome</keyword>
<organism evidence="2 3">
    <name type="scientific">Caligus rogercresseyi</name>
    <name type="common">Sea louse</name>
    <dbReference type="NCBI Taxonomy" id="217165"/>
    <lineage>
        <taxon>Eukaryota</taxon>
        <taxon>Metazoa</taxon>
        <taxon>Ecdysozoa</taxon>
        <taxon>Arthropoda</taxon>
        <taxon>Crustacea</taxon>
        <taxon>Multicrustacea</taxon>
        <taxon>Hexanauplia</taxon>
        <taxon>Copepoda</taxon>
        <taxon>Siphonostomatoida</taxon>
        <taxon>Caligidae</taxon>
        <taxon>Caligus</taxon>
    </lineage>
</organism>
<keyword evidence="1" id="KW-0812">Transmembrane</keyword>
<dbReference type="EMBL" id="CP045891">
    <property type="protein sequence ID" value="QQP58225.1"/>
    <property type="molecule type" value="Genomic_DNA"/>
</dbReference>
<accession>A0A7T8KLY1</accession>
<evidence type="ECO:0000256" key="1">
    <source>
        <dbReference type="SAM" id="Phobius"/>
    </source>
</evidence>
<name>A0A7T8KLY1_CALRO</name>
<keyword evidence="1" id="KW-1133">Transmembrane helix</keyword>
<keyword evidence="1" id="KW-0472">Membrane</keyword>
<protein>
    <submittedName>
        <fullName evidence="2">Uncharacterized protein</fullName>
    </submittedName>
</protein>
<evidence type="ECO:0000313" key="2">
    <source>
        <dbReference type="EMBL" id="QQP58225.1"/>
    </source>
</evidence>